<dbReference type="InterPro" id="IPR045584">
    <property type="entry name" value="Pilin-like"/>
</dbReference>
<dbReference type="Pfam" id="PF21687">
    <property type="entry name" value="T2SSK_1st"/>
    <property type="match status" value="1"/>
</dbReference>
<dbReference type="InterPro" id="IPR038072">
    <property type="entry name" value="GspK_central_sf"/>
</dbReference>
<evidence type="ECO:0000256" key="4">
    <source>
        <dbReference type="ARBA" id="ARBA00022475"/>
    </source>
</evidence>
<keyword evidence="9 10" id="KW-0472">Membrane</keyword>
<dbReference type="GO" id="GO:0009306">
    <property type="term" value="P:protein secretion"/>
    <property type="evidence" value="ECO:0007669"/>
    <property type="project" value="InterPro"/>
</dbReference>
<keyword evidence="6" id="KW-0812">Transmembrane</keyword>
<dbReference type="Gene3D" id="3.30.1300.30">
    <property type="entry name" value="GSPII I/J protein-like"/>
    <property type="match status" value="1"/>
</dbReference>
<evidence type="ECO:0000256" key="6">
    <source>
        <dbReference type="ARBA" id="ARBA00022692"/>
    </source>
</evidence>
<dbReference type="SUPFAM" id="SSF158544">
    <property type="entry name" value="GspK insert domain-like"/>
    <property type="match status" value="2"/>
</dbReference>
<evidence type="ECO:0000259" key="11">
    <source>
        <dbReference type="Pfam" id="PF03934"/>
    </source>
</evidence>
<keyword evidence="8" id="KW-1133">Transmembrane helix</keyword>
<name>A0A4Q1K084_9GAMM</name>
<keyword evidence="7" id="KW-0653">Protein transport</keyword>
<comment type="subcellular location">
    <subcellularLocation>
        <location evidence="1 10">Cell inner membrane</location>
    </subcellularLocation>
</comment>
<evidence type="ECO:0000256" key="1">
    <source>
        <dbReference type="ARBA" id="ARBA00004533"/>
    </source>
</evidence>
<evidence type="ECO:0000256" key="5">
    <source>
        <dbReference type="ARBA" id="ARBA00022519"/>
    </source>
</evidence>
<dbReference type="Pfam" id="PF03934">
    <property type="entry name" value="T2SSK"/>
    <property type="match status" value="1"/>
</dbReference>
<keyword evidence="14" id="KW-1185">Reference proteome</keyword>
<dbReference type="OrthoDB" id="9788973at2"/>
<feature type="domain" description="T2SS protein K second SAM-like" evidence="11">
    <location>
        <begin position="209"/>
        <end position="263"/>
    </location>
</feature>
<comment type="caution">
    <text evidence="13">The sequence shown here is derived from an EMBL/GenBank/DDBJ whole genome shotgun (WGS) entry which is preliminary data.</text>
</comment>
<evidence type="ECO:0000256" key="3">
    <source>
        <dbReference type="ARBA" id="ARBA00022448"/>
    </source>
</evidence>
<keyword evidence="4 10" id="KW-1003">Cell membrane</keyword>
<dbReference type="SUPFAM" id="SSF54523">
    <property type="entry name" value="Pili subunits"/>
    <property type="match status" value="1"/>
</dbReference>
<comment type="similarity">
    <text evidence="2 10">Belongs to the GSP K family.</text>
</comment>
<evidence type="ECO:0000256" key="8">
    <source>
        <dbReference type="ARBA" id="ARBA00022989"/>
    </source>
</evidence>
<keyword evidence="5 10" id="KW-0997">Cell inner membrane</keyword>
<gene>
    <name evidence="13" type="ORF">EPA99_00560</name>
</gene>
<dbReference type="RefSeq" id="WP_129469737.1">
    <property type="nucleotide sequence ID" value="NZ_SAWZ01000001.1"/>
</dbReference>
<dbReference type="PANTHER" id="PTHR38831">
    <property type="entry name" value="TYPE II SECRETION SYSTEM PROTEIN K"/>
    <property type="match status" value="1"/>
</dbReference>
<dbReference type="InterPro" id="IPR049031">
    <property type="entry name" value="T2SSK_SAM-like_1st"/>
</dbReference>
<dbReference type="Gene3D" id="1.10.40.60">
    <property type="entry name" value="EpsJ-like"/>
    <property type="match status" value="2"/>
</dbReference>
<dbReference type="NCBIfam" id="NF037980">
    <property type="entry name" value="T2SS_GspK"/>
    <property type="match status" value="1"/>
</dbReference>
<feature type="domain" description="T2SS protein K first SAM-like" evidence="12">
    <location>
        <begin position="95"/>
        <end position="204"/>
    </location>
</feature>
<evidence type="ECO:0000256" key="9">
    <source>
        <dbReference type="ARBA" id="ARBA00023136"/>
    </source>
</evidence>
<dbReference type="PIRSF" id="PIRSF002786">
    <property type="entry name" value="XcpX"/>
    <property type="match status" value="1"/>
</dbReference>
<reference evidence="13 14" key="1">
    <citation type="submission" date="2019-01" db="EMBL/GenBank/DDBJ databases">
        <title>Pseudoxanthomonas composti sp. nov., isolated from compost.</title>
        <authorList>
            <person name="Yang G."/>
        </authorList>
    </citation>
    <scope>NUCLEOTIDE SEQUENCE [LARGE SCALE GENOMIC DNA]</scope>
    <source>
        <strain evidence="13 14">GSS15</strain>
    </source>
</reference>
<dbReference type="Proteomes" id="UP000289784">
    <property type="component" value="Unassembled WGS sequence"/>
</dbReference>
<evidence type="ECO:0000313" key="14">
    <source>
        <dbReference type="Proteomes" id="UP000289784"/>
    </source>
</evidence>
<evidence type="ECO:0000259" key="12">
    <source>
        <dbReference type="Pfam" id="PF21687"/>
    </source>
</evidence>
<protein>
    <recommendedName>
        <fullName evidence="10">Type II secretion system protein K</fullName>
    </recommendedName>
</protein>
<dbReference type="EMBL" id="SAWZ01000001">
    <property type="protein sequence ID" value="RXR08847.1"/>
    <property type="molecule type" value="Genomic_DNA"/>
</dbReference>
<accession>A0A4Q1K084</accession>
<dbReference type="AlphaFoldDB" id="A0A4Q1K084"/>
<dbReference type="InterPro" id="IPR049179">
    <property type="entry name" value="T2SSK_SAM-like_2nd"/>
</dbReference>
<proteinExistence type="inferred from homology"/>
<evidence type="ECO:0000256" key="7">
    <source>
        <dbReference type="ARBA" id="ARBA00022927"/>
    </source>
</evidence>
<dbReference type="GO" id="GO:0005886">
    <property type="term" value="C:plasma membrane"/>
    <property type="evidence" value="ECO:0007669"/>
    <property type="project" value="UniProtKB-SubCell"/>
</dbReference>
<sequence>MALLAVLLLVATIAVVITALLEDIRFGQRRTGNMQAIEQAQRYALGTELLASQRLTRLMQAHAGAMPPNSGWNDKPMAYPIDDGLIRIRLRDTGACFNLNGVVQGAIGMWARSDLGARQYAALLEAVGIEPARAQALSDTLVDWIDSDQRSQAQGAEDDAYADGLAPYRTADTLLAEVSELRAIRGYDADVYARLRPYVCALPTPSQSINLNSLKVEDAPVIVALTAGLVSPSQARRVIASRPANGWSSDAAFWDDAAMRQAAGALDQGIYQQVDVRSHYFTLLSEVDHAGAQAVMTSLLELDGGNRARAVARRWTLDE</sequence>
<dbReference type="PANTHER" id="PTHR38831:SF1">
    <property type="entry name" value="TYPE II SECRETION SYSTEM PROTEIN K-RELATED"/>
    <property type="match status" value="1"/>
</dbReference>
<keyword evidence="3 10" id="KW-0813">Transport</keyword>
<evidence type="ECO:0000313" key="13">
    <source>
        <dbReference type="EMBL" id="RXR08847.1"/>
    </source>
</evidence>
<dbReference type="InterPro" id="IPR005628">
    <property type="entry name" value="GspK"/>
</dbReference>
<evidence type="ECO:0000256" key="10">
    <source>
        <dbReference type="PIRNR" id="PIRNR002786"/>
    </source>
</evidence>
<organism evidence="13 14">
    <name type="scientific">Pseudoxanthomonas composti</name>
    <dbReference type="NCBI Taxonomy" id="2137479"/>
    <lineage>
        <taxon>Bacteria</taxon>
        <taxon>Pseudomonadati</taxon>
        <taxon>Pseudomonadota</taxon>
        <taxon>Gammaproteobacteria</taxon>
        <taxon>Lysobacterales</taxon>
        <taxon>Lysobacteraceae</taxon>
        <taxon>Pseudoxanthomonas</taxon>
    </lineage>
</organism>
<evidence type="ECO:0000256" key="2">
    <source>
        <dbReference type="ARBA" id="ARBA00007246"/>
    </source>
</evidence>